<evidence type="ECO:0000256" key="1">
    <source>
        <dbReference type="ARBA" id="ARBA00004604"/>
    </source>
</evidence>
<protein>
    <recommendedName>
        <fullName evidence="3">Nucleolar protein 16</fullName>
    </recommendedName>
</protein>
<feature type="compositionally biased region" description="Basic residues" evidence="5">
    <location>
        <begin position="1"/>
        <end position="12"/>
    </location>
</feature>
<dbReference type="Proteomes" id="UP001165065">
    <property type="component" value="Unassembled WGS sequence"/>
</dbReference>
<evidence type="ECO:0000313" key="6">
    <source>
        <dbReference type="EMBL" id="GMI29777.1"/>
    </source>
</evidence>
<comment type="subcellular location">
    <subcellularLocation>
        <location evidence="1">Nucleus</location>
        <location evidence="1">Nucleolus</location>
    </subcellularLocation>
</comment>
<name>A0A9W7G2S3_9STRA</name>
<evidence type="ECO:0000313" key="7">
    <source>
        <dbReference type="Proteomes" id="UP001165065"/>
    </source>
</evidence>
<evidence type="ECO:0000256" key="5">
    <source>
        <dbReference type="SAM" id="MobiDB-lite"/>
    </source>
</evidence>
<reference evidence="7" key="1">
    <citation type="journal article" date="2023" name="Commun. Biol.">
        <title>Genome analysis of Parmales, the sister group of diatoms, reveals the evolutionary specialization of diatoms from phago-mixotrophs to photoautotrophs.</title>
        <authorList>
            <person name="Ban H."/>
            <person name="Sato S."/>
            <person name="Yoshikawa S."/>
            <person name="Yamada K."/>
            <person name="Nakamura Y."/>
            <person name="Ichinomiya M."/>
            <person name="Sato N."/>
            <person name="Blanc-Mathieu R."/>
            <person name="Endo H."/>
            <person name="Kuwata A."/>
            <person name="Ogata H."/>
        </authorList>
    </citation>
    <scope>NUCLEOTIDE SEQUENCE [LARGE SCALE GENOMIC DNA]</scope>
</reference>
<dbReference type="OrthoDB" id="285729at2759"/>
<feature type="region of interest" description="Disordered" evidence="5">
    <location>
        <begin position="1"/>
        <end position="30"/>
    </location>
</feature>
<gene>
    <name evidence="6" type="ORF">TrCOL_g6136</name>
</gene>
<comment type="caution">
    <text evidence="6">The sequence shown here is derived from an EMBL/GenBank/DDBJ whole genome shotgun (WGS) entry which is preliminary data.</text>
</comment>
<keyword evidence="7" id="KW-1185">Reference proteome</keyword>
<accession>A0A9W7G2S3</accession>
<evidence type="ECO:0000256" key="3">
    <source>
        <dbReference type="ARBA" id="ARBA00015522"/>
    </source>
</evidence>
<dbReference type="PANTHER" id="PTHR13243">
    <property type="entry name" value="HSPC111 PROTEIN-RELATED"/>
    <property type="match status" value="1"/>
</dbReference>
<dbReference type="AlphaFoldDB" id="A0A9W7G2S3"/>
<organism evidence="6 7">
    <name type="scientific">Triparma columacea</name>
    <dbReference type="NCBI Taxonomy" id="722753"/>
    <lineage>
        <taxon>Eukaryota</taxon>
        <taxon>Sar</taxon>
        <taxon>Stramenopiles</taxon>
        <taxon>Ochrophyta</taxon>
        <taxon>Bolidophyceae</taxon>
        <taxon>Parmales</taxon>
        <taxon>Triparmaceae</taxon>
        <taxon>Triparma</taxon>
    </lineage>
</organism>
<keyword evidence="4" id="KW-0539">Nucleus</keyword>
<dbReference type="GO" id="GO:0042273">
    <property type="term" value="P:ribosomal large subunit biogenesis"/>
    <property type="evidence" value="ECO:0007669"/>
    <property type="project" value="TreeGrafter"/>
</dbReference>
<dbReference type="InterPro" id="IPR019002">
    <property type="entry name" value="Ribosome_biogenesis_Nop16"/>
</dbReference>
<comment type="similarity">
    <text evidence="2">Belongs to the NOP16 family.</text>
</comment>
<evidence type="ECO:0000256" key="2">
    <source>
        <dbReference type="ARBA" id="ARBA00008479"/>
    </source>
</evidence>
<dbReference type="EMBL" id="BRYA01000688">
    <property type="protein sequence ID" value="GMI29777.1"/>
    <property type="molecule type" value="Genomic_DNA"/>
</dbReference>
<dbReference type="PANTHER" id="PTHR13243:SF1">
    <property type="entry name" value="NUCLEOLAR PROTEIN 16"/>
    <property type="match status" value="1"/>
</dbReference>
<dbReference type="GO" id="GO:0005730">
    <property type="term" value="C:nucleolus"/>
    <property type="evidence" value="ECO:0007669"/>
    <property type="project" value="UniProtKB-SubCell"/>
</dbReference>
<proteinExistence type="inferred from homology"/>
<sequence>MVRHGKNKKGRSVSRQNKAMSGSYKVSKYKNPRGLFTNEEVKKNWMPDATPLENLKRIGLKARVNDDVSKPSGNNVNNMKGDASTAIELFDIPADGRIKGHTRADVMLPVSVDDQEYIVKLLKKHKSLDFKRIAMDTKTNRQQLSEAKVKKLATKFYKLKDEERVVECSDRILELLEGLEEMSDYEE</sequence>
<evidence type="ECO:0000256" key="4">
    <source>
        <dbReference type="ARBA" id="ARBA00023242"/>
    </source>
</evidence>